<keyword evidence="1" id="KW-0472">Membrane</keyword>
<evidence type="ECO:0000313" key="4">
    <source>
        <dbReference type="Proteomes" id="UP000006556"/>
    </source>
</evidence>
<feature type="transmembrane region" description="Helical" evidence="1">
    <location>
        <begin position="51"/>
        <end position="72"/>
    </location>
</feature>
<evidence type="ECO:0000256" key="1">
    <source>
        <dbReference type="SAM" id="Phobius"/>
    </source>
</evidence>
<dbReference type="Proteomes" id="UP000006556">
    <property type="component" value="Chromosome"/>
</dbReference>
<proteinExistence type="predicted"/>
<feature type="signal peptide" evidence="2">
    <location>
        <begin position="1"/>
        <end position="25"/>
    </location>
</feature>
<dbReference type="EMBL" id="AP009389">
    <property type="protein sequence ID" value="BAF60667.1"/>
    <property type="molecule type" value="Genomic_DNA"/>
</dbReference>
<evidence type="ECO:0000313" key="3">
    <source>
        <dbReference type="EMBL" id="BAF60667.1"/>
    </source>
</evidence>
<dbReference type="KEGG" id="pth:PTH_2486"/>
<accession>A5CZ98</accession>
<sequence>MFKKSRKIAAAVFALAAFLAGQAAAWAETAGISTKTANEVGQKVVEVVRDITMPLGAAVIFVSVVIVAFKLIASAGKPDDRGKVIGSIPYIIGGGIALGGAILIAGWIIGMMVKAAS</sequence>
<keyword evidence="4" id="KW-1185">Reference proteome</keyword>
<evidence type="ECO:0000256" key="2">
    <source>
        <dbReference type="SAM" id="SignalP"/>
    </source>
</evidence>
<dbReference type="AlphaFoldDB" id="A5CZ98"/>
<keyword evidence="2" id="KW-0732">Signal</keyword>
<feature type="chain" id="PRO_5039374496" evidence="2">
    <location>
        <begin position="26"/>
        <end position="117"/>
    </location>
</feature>
<organism evidence="3 4">
    <name type="scientific">Pelotomaculum thermopropionicum (strain DSM 13744 / JCM 10971 / SI)</name>
    <dbReference type="NCBI Taxonomy" id="370438"/>
    <lineage>
        <taxon>Bacteria</taxon>
        <taxon>Bacillati</taxon>
        <taxon>Bacillota</taxon>
        <taxon>Clostridia</taxon>
        <taxon>Eubacteriales</taxon>
        <taxon>Desulfotomaculaceae</taxon>
        <taxon>Pelotomaculum</taxon>
    </lineage>
</organism>
<reference evidence="4" key="1">
    <citation type="journal article" date="2008" name="Genome Res.">
        <title>The genome of Pelotomaculum thermopropionicum reveals niche-associated evolution in anaerobic microbiota.</title>
        <authorList>
            <person name="Kosaka T."/>
            <person name="Kato S."/>
            <person name="Shimoyama T."/>
            <person name="Ishii S."/>
            <person name="Abe T."/>
            <person name="Watanabe K."/>
        </authorList>
    </citation>
    <scope>NUCLEOTIDE SEQUENCE [LARGE SCALE GENOMIC DNA]</scope>
    <source>
        <strain evidence="4">DSM 13744 / JCM 10971 / SI</strain>
    </source>
</reference>
<keyword evidence="1" id="KW-0812">Transmembrane</keyword>
<protein>
    <submittedName>
        <fullName evidence="3">Hypothetical membrane protein</fullName>
    </submittedName>
</protein>
<feature type="transmembrane region" description="Helical" evidence="1">
    <location>
        <begin position="84"/>
        <end position="109"/>
    </location>
</feature>
<dbReference type="HOGENOM" id="CLU_2082608_0_0_9"/>
<gene>
    <name evidence="3" type="ordered locus">PTH_2486</name>
</gene>
<name>A5CZ98_PELTS</name>
<keyword evidence="1" id="KW-1133">Transmembrane helix</keyword>
<dbReference type="STRING" id="370438.PTH_2486"/>
<dbReference type="eggNOG" id="ENOG50336UG">
    <property type="taxonomic scope" value="Bacteria"/>
</dbReference>